<name>S4PZH4_9NEOP</name>
<accession>S4PZH4</accession>
<protein>
    <submittedName>
        <fullName evidence="1">Uncharacterized protein</fullName>
    </submittedName>
</protein>
<dbReference type="AlphaFoldDB" id="S4PZH4"/>
<reference evidence="1" key="2">
    <citation type="submission" date="2013-05" db="EMBL/GenBank/DDBJ databases">
        <authorList>
            <person name="Carter J.-M."/>
            <person name="Baker S.C."/>
            <person name="Pink R."/>
            <person name="Carter D.R.F."/>
            <person name="Collins A."/>
            <person name="Tomlin J."/>
            <person name="Gibbs M."/>
            <person name="Breuker C.J."/>
        </authorList>
    </citation>
    <scope>NUCLEOTIDE SEQUENCE</scope>
    <source>
        <tissue evidence="1">Ovary</tissue>
    </source>
</reference>
<proteinExistence type="predicted"/>
<evidence type="ECO:0000313" key="1">
    <source>
        <dbReference type="EMBL" id="JAA91027.1"/>
    </source>
</evidence>
<feature type="non-terminal residue" evidence="1">
    <location>
        <position position="1"/>
    </location>
</feature>
<reference evidence="1" key="1">
    <citation type="journal article" date="2013" name="BMC Genomics">
        <title>Unscrambling butterfly oogenesis.</title>
        <authorList>
            <person name="Carter J.M."/>
            <person name="Baker S.C."/>
            <person name="Pink R."/>
            <person name="Carter D.R."/>
            <person name="Collins A."/>
            <person name="Tomlin J."/>
            <person name="Gibbs M."/>
            <person name="Breuker C.J."/>
        </authorList>
    </citation>
    <scope>NUCLEOTIDE SEQUENCE</scope>
    <source>
        <tissue evidence="1">Ovary</tissue>
    </source>
</reference>
<organism evidence="1">
    <name type="scientific">Pararge aegeria</name>
    <name type="common">speckled wood butterfly</name>
    <dbReference type="NCBI Taxonomy" id="116150"/>
    <lineage>
        <taxon>Eukaryota</taxon>
        <taxon>Metazoa</taxon>
        <taxon>Ecdysozoa</taxon>
        <taxon>Arthropoda</taxon>
        <taxon>Hexapoda</taxon>
        <taxon>Insecta</taxon>
        <taxon>Pterygota</taxon>
        <taxon>Neoptera</taxon>
        <taxon>Endopterygota</taxon>
        <taxon>Lepidoptera</taxon>
        <taxon>Glossata</taxon>
        <taxon>Ditrysia</taxon>
        <taxon>Papilionoidea</taxon>
        <taxon>Nymphalidae</taxon>
        <taxon>Satyrinae</taxon>
        <taxon>Satyrini</taxon>
        <taxon>Parargina</taxon>
        <taxon>Pararge</taxon>
    </lineage>
</organism>
<dbReference type="EMBL" id="GAIX01001533">
    <property type="protein sequence ID" value="JAA91027.1"/>
    <property type="molecule type" value="Transcribed_RNA"/>
</dbReference>
<sequence length="76" mass="8398">YRAEGGSTGASEGAPLPAHCLTGALIRAKTLSRRHFVHKVRCARARMPYHEYACLHISVLSERTSDLSIIESQSQF</sequence>